<sequence>MAWNSLSRTANHRTLAPPPYSHLTGPGKKRLPERPHRSTAVSPGPRCSLGRQVGMVVWGPQDRDERNSNGGRTSLELDVSSGGRVSRGQPAAPCDPGLRRGAWVRPIWVAGHKAC</sequence>
<organism evidence="2 3">
    <name type="scientific">Myotis brandtii</name>
    <name type="common">Brandt's bat</name>
    <dbReference type="NCBI Taxonomy" id="109478"/>
    <lineage>
        <taxon>Eukaryota</taxon>
        <taxon>Metazoa</taxon>
        <taxon>Chordata</taxon>
        <taxon>Craniata</taxon>
        <taxon>Vertebrata</taxon>
        <taxon>Euteleostomi</taxon>
        <taxon>Mammalia</taxon>
        <taxon>Eutheria</taxon>
        <taxon>Laurasiatheria</taxon>
        <taxon>Chiroptera</taxon>
        <taxon>Yangochiroptera</taxon>
        <taxon>Vespertilionidae</taxon>
        <taxon>Myotis</taxon>
    </lineage>
</organism>
<reference evidence="2 3" key="1">
    <citation type="journal article" date="2013" name="Nat. Commun.">
        <title>Genome analysis reveals insights into physiology and longevity of the Brandt's bat Myotis brandtii.</title>
        <authorList>
            <person name="Seim I."/>
            <person name="Fang X."/>
            <person name="Xiong Z."/>
            <person name="Lobanov A.V."/>
            <person name="Huang Z."/>
            <person name="Ma S."/>
            <person name="Feng Y."/>
            <person name="Turanov A.A."/>
            <person name="Zhu Y."/>
            <person name="Lenz T.L."/>
            <person name="Gerashchenko M.V."/>
            <person name="Fan D."/>
            <person name="Hee Yim S."/>
            <person name="Yao X."/>
            <person name="Jordan D."/>
            <person name="Xiong Y."/>
            <person name="Ma Y."/>
            <person name="Lyapunov A.N."/>
            <person name="Chen G."/>
            <person name="Kulakova O.I."/>
            <person name="Sun Y."/>
            <person name="Lee S.G."/>
            <person name="Bronson R.T."/>
            <person name="Moskalev A.A."/>
            <person name="Sunyaev S.R."/>
            <person name="Zhang G."/>
            <person name="Krogh A."/>
            <person name="Wang J."/>
            <person name="Gladyshev V.N."/>
        </authorList>
    </citation>
    <scope>NUCLEOTIDE SEQUENCE [LARGE SCALE GENOMIC DNA]</scope>
</reference>
<dbReference type="EMBL" id="KE163107">
    <property type="protein sequence ID" value="EPQ10862.1"/>
    <property type="molecule type" value="Genomic_DNA"/>
</dbReference>
<dbReference type="Proteomes" id="UP000052978">
    <property type="component" value="Unassembled WGS sequence"/>
</dbReference>
<protein>
    <submittedName>
        <fullName evidence="2">Uncharacterized protein</fullName>
    </submittedName>
</protein>
<accession>S7PR37</accession>
<keyword evidence="3" id="KW-1185">Reference proteome</keyword>
<feature type="region of interest" description="Disordered" evidence="1">
    <location>
        <begin position="1"/>
        <end position="95"/>
    </location>
</feature>
<evidence type="ECO:0000313" key="3">
    <source>
        <dbReference type="Proteomes" id="UP000052978"/>
    </source>
</evidence>
<evidence type="ECO:0000256" key="1">
    <source>
        <dbReference type="SAM" id="MobiDB-lite"/>
    </source>
</evidence>
<gene>
    <name evidence="2" type="ORF">D623_10013966</name>
</gene>
<proteinExistence type="predicted"/>
<evidence type="ECO:0000313" key="2">
    <source>
        <dbReference type="EMBL" id="EPQ10862.1"/>
    </source>
</evidence>
<name>S7PR37_MYOBR</name>
<dbReference type="AlphaFoldDB" id="S7PR37"/>